<evidence type="ECO:0000259" key="3">
    <source>
        <dbReference type="Pfam" id="PF13579"/>
    </source>
</evidence>
<dbReference type="EMBL" id="QXIU01000209">
    <property type="protein sequence ID" value="RIE08129.1"/>
    <property type="molecule type" value="Genomic_DNA"/>
</dbReference>
<gene>
    <name evidence="4" type="ORF">SMC5_08470</name>
</gene>
<evidence type="ECO:0000256" key="1">
    <source>
        <dbReference type="SAM" id="Phobius"/>
    </source>
</evidence>
<feature type="transmembrane region" description="Helical" evidence="1">
    <location>
        <begin position="12"/>
        <end position="30"/>
    </location>
</feature>
<dbReference type="SUPFAM" id="SSF53756">
    <property type="entry name" value="UDP-Glycosyltransferase/glycogen phosphorylase"/>
    <property type="match status" value="1"/>
</dbReference>
<keyword evidence="4" id="KW-0808">Transferase</keyword>
<protein>
    <submittedName>
        <fullName evidence="4">Glycosyltransferase family 1 protein</fullName>
    </submittedName>
</protein>
<keyword evidence="1" id="KW-1133">Transmembrane helix</keyword>
<accession>A0A398D3P7</accession>
<dbReference type="PANTHER" id="PTHR12526">
    <property type="entry name" value="GLYCOSYLTRANSFERASE"/>
    <property type="match status" value="1"/>
</dbReference>
<evidence type="ECO:0000313" key="4">
    <source>
        <dbReference type="EMBL" id="RIE08129.1"/>
    </source>
</evidence>
<evidence type="ECO:0000313" key="5">
    <source>
        <dbReference type="Proteomes" id="UP000266489"/>
    </source>
</evidence>
<dbReference type="InterPro" id="IPR028098">
    <property type="entry name" value="Glyco_trans_4-like_N"/>
</dbReference>
<reference evidence="4 5" key="1">
    <citation type="submission" date="2018-09" db="EMBL/GenBank/DDBJ databases">
        <title>Discovery and Ecogenomic Context for Candidatus Cryosericales, a Global Caldiserica Order Active in Thawing Permafrost.</title>
        <authorList>
            <person name="Martinez M.A."/>
            <person name="Woodcroft B.J."/>
            <person name="Ignacio Espinoza J.C."/>
            <person name="Zayed A."/>
            <person name="Singleton C.M."/>
            <person name="Boyd J."/>
            <person name="Li Y.-F."/>
            <person name="Purvine S."/>
            <person name="Maughan H."/>
            <person name="Hodgkins S.B."/>
            <person name="Anderson D."/>
            <person name="Sederholm M."/>
            <person name="Temperton B."/>
            <person name="Saleska S.R."/>
            <person name="Tyson G.W."/>
            <person name="Rich V.I."/>
        </authorList>
    </citation>
    <scope>NUCLEOTIDE SEQUENCE [LARGE SCALE GENOMIC DNA]</scope>
    <source>
        <strain evidence="4 5">SMC5</strain>
    </source>
</reference>
<organism evidence="4 5">
    <name type="scientific">Candidatus Cryosericum odellii</name>
    <dbReference type="NCBI Taxonomy" id="2290917"/>
    <lineage>
        <taxon>Bacteria</taxon>
        <taxon>Pseudomonadati</taxon>
        <taxon>Caldisericota/Cryosericota group</taxon>
        <taxon>Candidatus Cryosericota</taxon>
        <taxon>Candidatus Cryosericia</taxon>
        <taxon>Candidatus Cryosericales</taxon>
        <taxon>Candidatus Cryosericaceae</taxon>
        <taxon>Candidatus Cryosericum</taxon>
    </lineage>
</organism>
<dbReference type="GO" id="GO:0016757">
    <property type="term" value="F:glycosyltransferase activity"/>
    <property type="evidence" value="ECO:0007669"/>
    <property type="project" value="InterPro"/>
</dbReference>
<dbReference type="InterPro" id="IPR001296">
    <property type="entry name" value="Glyco_trans_1"/>
</dbReference>
<proteinExistence type="predicted"/>
<dbReference type="PANTHER" id="PTHR12526:SF636">
    <property type="entry name" value="BLL3647 PROTEIN"/>
    <property type="match status" value="1"/>
</dbReference>
<dbReference type="AlphaFoldDB" id="A0A398D3P7"/>
<dbReference type="Pfam" id="PF13579">
    <property type="entry name" value="Glyco_trans_4_4"/>
    <property type="match status" value="1"/>
</dbReference>
<keyword evidence="1" id="KW-0812">Transmembrane</keyword>
<dbReference type="OrthoDB" id="9806653at2"/>
<dbReference type="CDD" id="cd03808">
    <property type="entry name" value="GT4_CapM-like"/>
    <property type="match status" value="1"/>
</dbReference>
<dbReference type="Proteomes" id="UP000266489">
    <property type="component" value="Unassembled WGS sequence"/>
</dbReference>
<evidence type="ECO:0000259" key="2">
    <source>
        <dbReference type="Pfam" id="PF00534"/>
    </source>
</evidence>
<sequence length="397" mass="43642">MTTTMELLPDQALPRVLFVATVDVTIWAFLMPYMRALRKQGWCVEAAACPSGYAERIEAEGFVVHPVSFARSPLHLANIKGTHELLQLLRRGHFDVMHVHTPVAGFFGRWAAHVAGTPCVVYTAHGFHFHEYGGRISNAVFLAAERMAAHWTDILVTINRDDYTAAQFKMSGHKLRIRYVPGVGVDPQQYDSLLPTRMPLPEHGIQLSPDQCVITWVGEFNPGKRPLEALRVLADLRRRGLSVCLVMAGDGPLLATVKAACAEWGLQDVCWFVGSIDWIPDLLAGSRLFIMTSQREGLPRAMMEAMAAGVPVVAYKIRGVRDLVQDGINGRLVPLGEAKQMADAVAELVLKPDVAHRMGNAGRVTIQGGFSLEAAMSQMMPVYAEAAAIAAERRIQQ</sequence>
<feature type="domain" description="Glycosyltransferase subfamily 4-like N-terminal" evidence="3">
    <location>
        <begin position="28"/>
        <end position="181"/>
    </location>
</feature>
<name>A0A398D3P7_9BACT</name>
<dbReference type="Pfam" id="PF00534">
    <property type="entry name" value="Glycos_transf_1"/>
    <property type="match status" value="1"/>
</dbReference>
<dbReference type="Gene3D" id="3.40.50.2000">
    <property type="entry name" value="Glycogen Phosphorylase B"/>
    <property type="match status" value="2"/>
</dbReference>
<keyword evidence="1" id="KW-0472">Membrane</keyword>
<comment type="caution">
    <text evidence="4">The sequence shown here is derived from an EMBL/GenBank/DDBJ whole genome shotgun (WGS) entry which is preliminary data.</text>
</comment>
<feature type="domain" description="Glycosyl transferase family 1" evidence="2">
    <location>
        <begin position="209"/>
        <end position="363"/>
    </location>
</feature>